<proteinExistence type="predicted"/>
<accession>A0ABT4S1A3</accession>
<comment type="caution">
    <text evidence="1">The sequence shown here is derived from an EMBL/GenBank/DDBJ whole genome shotgun (WGS) entry which is preliminary data.</text>
</comment>
<protein>
    <submittedName>
        <fullName evidence="1">Uncharacterized protein</fullName>
    </submittedName>
</protein>
<dbReference type="Proteomes" id="UP001149142">
    <property type="component" value="Unassembled WGS sequence"/>
</dbReference>
<dbReference type="EMBL" id="JAPFGC010000002">
    <property type="protein sequence ID" value="MDA0177852.1"/>
    <property type="molecule type" value="Genomic_DNA"/>
</dbReference>
<organism evidence="1 2">
    <name type="scientific">Mesoflavibacter profundi</name>
    <dbReference type="NCBI Taxonomy" id="2708110"/>
    <lineage>
        <taxon>Bacteria</taxon>
        <taxon>Pseudomonadati</taxon>
        <taxon>Bacteroidota</taxon>
        <taxon>Flavobacteriia</taxon>
        <taxon>Flavobacteriales</taxon>
        <taxon>Flavobacteriaceae</taxon>
        <taxon>Mesoflavibacter</taxon>
    </lineage>
</organism>
<gene>
    <name evidence="1" type="ORF">OOZ35_10150</name>
</gene>
<keyword evidence="2" id="KW-1185">Reference proteome</keyword>
<reference evidence="1" key="1">
    <citation type="submission" date="2022-11" db="EMBL/GenBank/DDBJ databases">
        <title>Refractory cell wall polysaccharides provide important carbon source for microbial heterotrophs in the hadal ocean.</title>
        <authorList>
            <person name="Zhu X."/>
        </authorList>
    </citation>
    <scope>NUCLEOTIDE SEQUENCE</scope>
    <source>
        <strain evidence="1">MTRN7</strain>
    </source>
</reference>
<evidence type="ECO:0000313" key="1">
    <source>
        <dbReference type="EMBL" id="MDA0177852.1"/>
    </source>
</evidence>
<sequence>MKHNKQFSYIILVLFFINCKPVQPFKSIKEQRKGIALIKKELDISKNQLKQIKKEDSVLFLLTKSLKNSVKPERLERRLDSFYQKRYTKKELLVMLELEYIFRHDKNPDIELDRSKKPNQGIDITNVDDGSKFLDSLIDKHVKLNFKNKDSLK</sequence>
<name>A0ABT4S1A3_9FLAO</name>
<dbReference type="RefSeq" id="WP_270005607.1">
    <property type="nucleotide sequence ID" value="NZ_JAPFGC010000002.1"/>
</dbReference>
<evidence type="ECO:0000313" key="2">
    <source>
        <dbReference type="Proteomes" id="UP001149142"/>
    </source>
</evidence>